<feature type="chain" id="PRO_5015602584" evidence="9">
    <location>
        <begin position="16"/>
        <end position="363"/>
    </location>
</feature>
<name>A0A2S2PZI9_9HEMI</name>
<evidence type="ECO:0000256" key="7">
    <source>
        <dbReference type="ARBA" id="ARBA00023180"/>
    </source>
</evidence>
<comment type="similarity">
    <text evidence="2 8">Belongs to the TGF-beta family.</text>
</comment>
<reference evidence="11" key="1">
    <citation type="submission" date="2018-04" db="EMBL/GenBank/DDBJ databases">
        <title>Transcriptome assembly of Sipha flava.</title>
        <authorList>
            <person name="Scully E.D."/>
            <person name="Geib S.M."/>
            <person name="Palmer N.A."/>
            <person name="Koch K."/>
            <person name="Bradshaw J."/>
            <person name="Heng-Moss T."/>
            <person name="Sarath G."/>
        </authorList>
    </citation>
    <scope>NUCLEOTIDE SEQUENCE</scope>
</reference>
<evidence type="ECO:0000313" key="11">
    <source>
        <dbReference type="EMBL" id="MBY70936.1"/>
    </source>
</evidence>
<evidence type="ECO:0000256" key="4">
    <source>
        <dbReference type="ARBA" id="ARBA00022729"/>
    </source>
</evidence>
<evidence type="ECO:0000256" key="5">
    <source>
        <dbReference type="ARBA" id="ARBA00023030"/>
    </source>
</evidence>
<dbReference type="Gene3D" id="2.10.90.10">
    <property type="entry name" value="Cystine-knot cytokines"/>
    <property type="match status" value="1"/>
</dbReference>
<gene>
    <name evidence="11" type="primary">Bmp3</name>
    <name evidence="11" type="ORF">g.170195</name>
</gene>
<sequence>MRCTVAATMLIAVLAVTVPRDGACAPDVGDTLMDMLDIRTAENRTAADYRIPGYMYALYRDTGNRQLLQRYDLIRSVSPQTEPLGTHTLYVYDLSTLKPTEIIEKAVLRLDSGTNRQSNKTVNVSLFSQNKHAVSNSYLGSANITDTVLDLARSLGPRSANGLKRLIVRVEGSARPSIGLVLYSMNTANAPVKGHEMAKLLFEANNKRRRRSVVDNEVDVKKNSFTDETKRKRKKKKGSRASKLQAVDAGDSIAFVDTDQCRMEKLVLNFADIGWEDWVIYPKGFETNYCAGGCLFPLGKGSRPTNHATVQSLARSFGRLWDVPEPSCVPDTLAPLTLLYMDRSNHVLLKSYPDMRVVTCSCK</sequence>
<dbReference type="InterPro" id="IPR017948">
    <property type="entry name" value="TGFb_CS"/>
</dbReference>
<dbReference type="GO" id="GO:0008083">
    <property type="term" value="F:growth factor activity"/>
    <property type="evidence" value="ECO:0007669"/>
    <property type="project" value="UniProtKB-KW"/>
</dbReference>
<dbReference type="FunFam" id="2.10.90.10:FF:000001">
    <property type="entry name" value="Bone morphogenetic protein 4"/>
    <property type="match status" value="1"/>
</dbReference>
<dbReference type="PROSITE" id="PS51362">
    <property type="entry name" value="TGF_BETA_2"/>
    <property type="match status" value="1"/>
</dbReference>
<protein>
    <submittedName>
        <fullName evidence="11">Bone morphogenetic protein 3</fullName>
    </submittedName>
</protein>
<organism evidence="11">
    <name type="scientific">Sipha flava</name>
    <name type="common">yellow sugarcane aphid</name>
    <dbReference type="NCBI Taxonomy" id="143950"/>
    <lineage>
        <taxon>Eukaryota</taxon>
        <taxon>Metazoa</taxon>
        <taxon>Ecdysozoa</taxon>
        <taxon>Arthropoda</taxon>
        <taxon>Hexapoda</taxon>
        <taxon>Insecta</taxon>
        <taxon>Pterygota</taxon>
        <taxon>Neoptera</taxon>
        <taxon>Paraneoptera</taxon>
        <taxon>Hemiptera</taxon>
        <taxon>Sternorrhyncha</taxon>
        <taxon>Aphidomorpha</taxon>
        <taxon>Aphidoidea</taxon>
        <taxon>Aphididae</taxon>
        <taxon>Sipha</taxon>
    </lineage>
</organism>
<evidence type="ECO:0000256" key="8">
    <source>
        <dbReference type="RuleBase" id="RU000354"/>
    </source>
</evidence>
<keyword evidence="6" id="KW-1015">Disulfide bond</keyword>
<evidence type="ECO:0000259" key="10">
    <source>
        <dbReference type="PROSITE" id="PS51362"/>
    </source>
</evidence>
<dbReference type="AlphaFoldDB" id="A0A2S2PZI9"/>
<dbReference type="PANTHER" id="PTHR11848:SF270">
    <property type="entry name" value="BONE MORPHOGENETIC PROTEIN 3-LIKE"/>
    <property type="match status" value="1"/>
</dbReference>
<dbReference type="SUPFAM" id="SSF57501">
    <property type="entry name" value="Cystine-knot cytokines"/>
    <property type="match status" value="1"/>
</dbReference>
<accession>A0A2S2PZI9</accession>
<dbReference type="OrthoDB" id="5987191at2759"/>
<keyword evidence="4 9" id="KW-0732">Signal</keyword>
<dbReference type="GO" id="GO:0005125">
    <property type="term" value="F:cytokine activity"/>
    <property type="evidence" value="ECO:0007669"/>
    <property type="project" value="TreeGrafter"/>
</dbReference>
<keyword evidence="5 8" id="KW-0339">Growth factor</keyword>
<evidence type="ECO:0000256" key="2">
    <source>
        <dbReference type="ARBA" id="ARBA00006656"/>
    </source>
</evidence>
<feature type="signal peptide" evidence="9">
    <location>
        <begin position="1"/>
        <end position="15"/>
    </location>
</feature>
<dbReference type="GO" id="GO:0005615">
    <property type="term" value="C:extracellular space"/>
    <property type="evidence" value="ECO:0007669"/>
    <property type="project" value="TreeGrafter"/>
</dbReference>
<dbReference type="PANTHER" id="PTHR11848">
    <property type="entry name" value="TGF-BETA FAMILY"/>
    <property type="match status" value="1"/>
</dbReference>
<evidence type="ECO:0000256" key="1">
    <source>
        <dbReference type="ARBA" id="ARBA00004613"/>
    </source>
</evidence>
<dbReference type="PROSITE" id="PS00250">
    <property type="entry name" value="TGF_BETA_1"/>
    <property type="match status" value="1"/>
</dbReference>
<keyword evidence="3" id="KW-0964">Secreted</keyword>
<keyword evidence="7" id="KW-0325">Glycoprotein</keyword>
<feature type="domain" description="TGF-beta family profile" evidence="10">
    <location>
        <begin position="241"/>
        <end position="363"/>
    </location>
</feature>
<dbReference type="EMBL" id="GGMS01001733">
    <property type="protein sequence ID" value="MBY70936.1"/>
    <property type="molecule type" value="Transcribed_RNA"/>
</dbReference>
<proteinExistence type="inferred from homology"/>
<evidence type="ECO:0000256" key="3">
    <source>
        <dbReference type="ARBA" id="ARBA00022525"/>
    </source>
</evidence>
<dbReference type="Pfam" id="PF00019">
    <property type="entry name" value="TGF_beta"/>
    <property type="match status" value="1"/>
</dbReference>
<comment type="subcellular location">
    <subcellularLocation>
        <location evidence="1">Secreted</location>
    </subcellularLocation>
</comment>
<dbReference type="InterPro" id="IPR015615">
    <property type="entry name" value="TGF-beta-rel"/>
</dbReference>
<dbReference type="SMART" id="SM00204">
    <property type="entry name" value="TGFB"/>
    <property type="match status" value="1"/>
</dbReference>
<evidence type="ECO:0000256" key="9">
    <source>
        <dbReference type="SAM" id="SignalP"/>
    </source>
</evidence>
<dbReference type="InterPro" id="IPR029034">
    <property type="entry name" value="Cystine-knot_cytokine"/>
</dbReference>
<evidence type="ECO:0000256" key="6">
    <source>
        <dbReference type="ARBA" id="ARBA00023157"/>
    </source>
</evidence>
<dbReference type="InterPro" id="IPR001839">
    <property type="entry name" value="TGF-b_C"/>
</dbReference>